<dbReference type="EMBL" id="HBUE01321567">
    <property type="protein sequence ID" value="CAG6588451.1"/>
    <property type="molecule type" value="Transcribed_RNA"/>
</dbReference>
<feature type="region of interest" description="Disordered" evidence="1">
    <location>
        <begin position="1"/>
        <end position="47"/>
    </location>
</feature>
<evidence type="ECO:0000313" key="2">
    <source>
        <dbReference type="EMBL" id="CAG6588451.1"/>
    </source>
</evidence>
<evidence type="ECO:0000256" key="1">
    <source>
        <dbReference type="SAM" id="MobiDB-lite"/>
    </source>
</evidence>
<accession>A0A8D8KJT4</accession>
<protein>
    <submittedName>
        <fullName evidence="2">(northern house mosquito) hypothetical protein</fullName>
    </submittedName>
</protein>
<organism evidence="2">
    <name type="scientific">Culex pipiens</name>
    <name type="common">House mosquito</name>
    <dbReference type="NCBI Taxonomy" id="7175"/>
    <lineage>
        <taxon>Eukaryota</taxon>
        <taxon>Metazoa</taxon>
        <taxon>Ecdysozoa</taxon>
        <taxon>Arthropoda</taxon>
        <taxon>Hexapoda</taxon>
        <taxon>Insecta</taxon>
        <taxon>Pterygota</taxon>
        <taxon>Neoptera</taxon>
        <taxon>Endopterygota</taxon>
        <taxon>Diptera</taxon>
        <taxon>Nematocera</taxon>
        <taxon>Culicoidea</taxon>
        <taxon>Culicidae</taxon>
        <taxon>Culicinae</taxon>
        <taxon>Culicini</taxon>
        <taxon>Culex</taxon>
        <taxon>Culex</taxon>
    </lineage>
</organism>
<proteinExistence type="predicted"/>
<dbReference type="AlphaFoldDB" id="A0A8D8KJT4"/>
<feature type="compositionally biased region" description="Polar residues" evidence="1">
    <location>
        <begin position="1"/>
        <end position="15"/>
    </location>
</feature>
<reference evidence="2" key="1">
    <citation type="submission" date="2021-05" db="EMBL/GenBank/DDBJ databases">
        <authorList>
            <person name="Alioto T."/>
            <person name="Alioto T."/>
            <person name="Gomez Garrido J."/>
        </authorList>
    </citation>
    <scope>NUCLEOTIDE SEQUENCE</scope>
</reference>
<sequence length="205" mass="22612">MPAKTQNPIHVQSQKVPVHPMRQTILLPRQTQRSREDPSRREGLPVSRMPSILHKPGVAAQTHSAAHDARGQVQMPRMWPLLPLLKEPQGTPQPAHGRTPVRLHVHRLYRRVRPGHLAGQAHPDAHRPEGLPVRPVWEALWRQLQPAGARQLHPQQGATVWVFLLRAALPAQGLPQAPHGECPRGGTGGESVAGDRAGRVDAVVE</sequence>
<dbReference type="EMBL" id="HBUE01215041">
    <property type="protein sequence ID" value="CAG6536459.1"/>
    <property type="molecule type" value="Transcribed_RNA"/>
</dbReference>
<feature type="region of interest" description="Disordered" evidence="1">
    <location>
        <begin position="175"/>
        <end position="205"/>
    </location>
</feature>
<name>A0A8D8KJT4_CULPI</name>
<feature type="compositionally biased region" description="Basic and acidic residues" evidence="1">
    <location>
        <begin position="33"/>
        <end position="43"/>
    </location>
</feature>